<sequence length="77" mass="8343">MEASLLKNDHWEYVDGTILRPATKEGADAATIAAKVSLPAALRTKPIVKLKSTMGCLSQSLTVCSLNSSMCVWYSRI</sequence>
<dbReference type="AlphaFoldDB" id="A0A7R9EH22"/>
<accession>A0A7R9EH22</accession>
<name>A0A7R9EH22_9NEOP</name>
<protein>
    <submittedName>
        <fullName evidence="1">Uncharacterized protein</fullName>
    </submittedName>
</protein>
<gene>
    <name evidence="1" type="ORF">TMSB3V08_LOCUS10511</name>
</gene>
<reference evidence="1" key="1">
    <citation type="submission" date="2020-11" db="EMBL/GenBank/DDBJ databases">
        <authorList>
            <person name="Tran Van P."/>
        </authorList>
    </citation>
    <scope>NUCLEOTIDE SEQUENCE</scope>
</reference>
<evidence type="ECO:0000313" key="1">
    <source>
        <dbReference type="EMBL" id="CAD7433847.1"/>
    </source>
</evidence>
<dbReference type="EMBL" id="OB796847">
    <property type="protein sequence ID" value="CAD7433847.1"/>
    <property type="molecule type" value="Genomic_DNA"/>
</dbReference>
<organism evidence="1">
    <name type="scientific">Timema monikensis</name>
    <dbReference type="NCBI Taxonomy" id="170555"/>
    <lineage>
        <taxon>Eukaryota</taxon>
        <taxon>Metazoa</taxon>
        <taxon>Ecdysozoa</taxon>
        <taxon>Arthropoda</taxon>
        <taxon>Hexapoda</taxon>
        <taxon>Insecta</taxon>
        <taxon>Pterygota</taxon>
        <taxon>Neoptera</taxon>
        <taxon>Polyneoptera</taxon>
        <taxon>Phasmatodea</taxon>
        <taxon>Timematodea</taxon>
        <taxon>Timematoidea</taxon>
        <taxon>Timematidae</taxon>
        <taxon>Timema</taxon>
    </lineage>
</organism>
<proteinExistence type="predicted"/>